<dbReference type="InterPro" id="IPR032095">
    <property type="entry name" value="Sacchrp_dh-like_C"/>
</dbReference>
<dbReference type="Pfam" id="PF16653">
    <property type="entry name" value="Sacchrp_dh_C"/>
    <property type="match status" value="1"/>
</dbReference>
<sequence>MNKVLILGAGGVAKVTALKCAQQPEVFNEIILASRTLAKCDAIAEAAKRLTGTTIKTEAVSVTMTDNTDLVALLEKHRPNILINLVDPYFDLIVMEACLKAKVNYVDTANFEPVEEARMRYDEQWAMSDKFKEAGLLAVLGCGFDPGVSQAMTAYAAKNYFNEMHELHIMDCNAGDHGHVFATNFSPEINIREVGSPARFWKDGQWVNVAPIISPLESRPDYHFAFNYPEIGPKETYLIYHEELQSLVKNFPTLKVATFGMTFGPQYLTHLRVLQNVGMTRIDAVDYNGTKVVPVKFLEKLLPDPASLAKNYTGKTNIGCVIKGLDKNNESKSYYIYNICDHAQCYKETESQGISYTAGVPPMTGAKMILQGEWQGTGVFNVEQLNPDPFMKALMTDGLPWVEVFDKDVPEINWEQK</sequence>
<reference evidence="3 4" key="1">
    <citation type="journal article" date="2016" name="Nat. Commun.">
        <title>Thousands of microbial genomes shed light on interconnected biogeochemical processes in an aquifer system.</title>
        <authorList>
            <person name="Anantharaman K."/>
            <person name="Brown C.T."/>
            <person name="Hug L.A."/>
            <person name="Sharon I."/>
            <person name="Castelle C.J."/>
            <person name="Probst A.J."/>
            <person name="Thomas B.C."/>
            <person name="Singh A."/>
            <person name="Wilkins M.J."/>
            <person name="Karaoz U."/>
            <person name="Brodie E.L."/>
            <person name="Williams K.H."/>
            <person name="Hubbard S.S."/>
            <person name="Banfield J.F."/>
        </authorList>
    </citation>
    <scope>NUCLEOTIDE SEQUENCE [LARGE SCALE GENOMIC DNA]</scope>
</reference>
<dbReference type="PANTHER" id="PTHR43796:SF2">
    <property type="entry name" value="CARBOXYNORSPERMIDINE SYNTHASE"/>
    <property type="match status" value="1"/>
</dbReference>
<evidence type="ECO:0000259" key="1">
    <source>
        <dbReference type="Pfam" id="PF03435"/>
    </source>
</evidence>
<feature type="domain" description="Saccharopine dehydrogenase-like C-terminal" evidence="2">
    <location>
        <begin position="143"/>
        <end position="398"/>
    </location>
</feature>
<accession>A0A1F6P2G1</accession>
<feature type="domain" description="Saccharopine dehydrogenase NADP binding" evidence="1">
    <location>
        <begin position="4"/>
        <end position="139"/>
    </location>
</feature>
<dbReference type="Pfam" id="PF03435">
    <property type="entry name" value="Sacchrp_dh_NADP"/>
    <property type="match status" value="1"/>
</dbReference>
<evidence type="ECO:0000313" key="4">
    <source>
        <dbReference type="Proteomes" id="UP000178490"/>
    </source>
</evidence>
<name>A0A1F6P2G1_9BACT</name>
<dbReference type="PANTHER" id="PTHR43796">
    <property type="entry name" value="CARBOXYNORSPERMIDINE SYNTHASE"/>
    <property type="match status" value="1"/>
</dbReference>
<dbReference type="Gene3D" id="3.30.360.10">
    <property type="entry name" value="Dihydrodipicolinate Reductase, domain 2"/>
    <property type="match status" value="1"/>
</dbReference>
<dbReference type="Gene3D" id="3.40.50.720">
    <property type="entry name" value="NAD(P)-binding Rossmann-like Domain"/>
    <property type="match status" value="1"/>
</dbReference>
<comment type="caution">
    <text evidence="3">The sequence shown here is derived from an EMBL/GenBank/DDBJ whole genome shotgun (WGS) entry which is preliminary data.</text>
</comment>
<evidence type="ECO:0000259" key="2">
    <source>
        <dbReference type="Pfam" id="PF16653"/>
    </source>
</evidence>
<organism evidence="3 4">
    <name type="scientific">Candidatus Magasanikbacteria bacterium RIFOXYD2_FULL_36_9</name>
    <dbReference type="NCBI Taxonomy" id="1798707"/>
    <lineage>
        <taxon>Bacteria</taxon>
        <taxon>Candidatus Magasanikiibacteriota</taxon>
    </lineage>
</organism>
<dbReference type="Proteomes" id="UP000178490">
    <property type="component" value="Unassembled WGS sequence"/>
</dbReference>
<dbReference type="AlphaFoldDB" id="A0A1F6P2G1"/>
<proteinExistence type="predicted"/>
<protein>
    <submittedName>
        <fullName evidence="3">Saccharopine dehydrogenase</fullName>
    </submittedName>
</protein>
<gene>
    <name evidence="3" type="ORF">A2537_03630</name>
</gene>
<dbReference type="InterPro" id="IPR005097">
    <property type="entry name" value="Sacchrp_dh_NADP-bd"/>
</dbReference>
<dbReference type="InterPro" id="IPR036291">
    <property type="entry name" value="NAD(P)-bd_dom_sf"/>
</dbReference>
<dbReference type="SUPFAM" id="SSF51735">
    <property type="entry name" value="NAD(P)-binding Rossmann-fold domains"/>
    <property type="match status" value="1"/>
</dbReference>
<evidence type="ECO:0000313" key="3">
    <source>
        <dbReference type="EMBL" id="OGH90134.1"/>
    </source>
</evidence>
<dbReference type="EMBL" id="MFRC01000007">
    <property type="protein sequence ID" value="OGH90134.1"/>
    <property type="molecule type" value="Genomic_DNA"/>
</dbReference>